<dbReference type="PANTHER" id="PTHR13373">
    <property type="entry name" value="FROUNT PROTEIN-RELATED"/>
    <property type="match status" value="1"/>
</dbReference>
<dbReference type="GO" id="GO:0006606">
    <property type="term" value="P:protein import into nucleus"/>
    <property type="evidence" value="ECO:0007669"/>
    <property type="project" value="TreeGrafter"/>
</dbReference>
<keyword evidence="7 9" id="KW-0906">Nuclear pore complex</keyword>
<feature type="compositionally biased region" description="Low complexity" evidence="10">
    <location>
        <begin position="35"/>
        <end position="71"/>
    </location>
</feature>
<evidence type="ECO:0000256" key="7">
    <source>
        <dbReference type="ARBA" id="ARBA00023132"/>
    </source>
</evidence>
<comment type="subunit">
    <text evidence="9">Component of the nuclear pore complex (NPC).</text>
</comment>
<accession>A5DZ64</accession>
<dbReference type="FunCoup" id="A5DZ64">
    <property type="interactions" value="140"/>
</dbReference>
<dbReference type="OrthoDB" id="17644at2759"/>
<dbReference type="GO" id="GO:0031965">
    <property type="term" value="C:nuclear membrane"/>
    <property type="evidence" value="ECO:0007669"/>
    <property type="project" value="UniProtKB-UniRule"/>
</dbReference>
<evidence type="ECO:0000256" key="6">
    <source>
        <dbReference type="ARBA" id="ARBA00023010"/>
    </source>
</evidence>
<feature type="compositionally biased region" description="Low complexity" evidence="10">
    <location>
        <begin position="420"/>
        <end position="430"/>
    </location>
</feature>
<evidence type="ECO:0000313" key="12">
    <source>
        <dbReference type="Proteomes" id="UP000001996"/>
    </source>
</evidence>
<keyword evidence="8 9" id="KW-0539">Nucleus</keyword>
<sequence length="820" mass="92750">MTQANFNGNGYVEVEMLDLPSGDEDGQDSFSQGDESASFSSSTSESATKPITATTTTSRSPSSPTNSSSQLLLSWSSSPTAISELLHPDTNYPDLVDWLASEEEELVFCFNKDLYQQTCTPSTGFFKACVEYVNSNFKITEELLAYVKSTQIAKPSTIGLITTNSENEKNTISRLVDDALVSVLQNLSQLIETPVETDEEIAENEKLQDAVVILKCFESTFFNTMVRTKPEIIMEWVNRFDPQPPTEIVNEVVVNEPQSYLHPLFWKHIISKLAMRGLFKQLDEILQHSDYKELEELCNPLFTAIEDFRNLMSMYSSYALNGQFARWKLLACEYRDSLADVKSLVHEEGENPKYQIILSQLFDIACLISGMEKTIAAHSENWYDMYLALSLYQIRDDEEVFKYFFEASILEKPPPPPHQSTTSSSSSSSSMLAPKNGEQDLDAMTEECLLNILKGNLMKALETVYYLSPATAAYLSLFMDLKKLLEGYYTSQVLHSTANSDNLKKTASEYFLTRHAYNNLDIHELVPVGIGLLANPTLNKRSSSKNLNLQTIASFLPHYNVVENEDLEWALTVCADLGLTSTARDLYFQAGLQALENGYLYEALNNFVNCYDPLEVSGSLHQEGLRKIHYVIWEIIFTDSLVNNSPIDDELINNIVDGEIDIQLHPIIQQSISPYAVLKEYFSSLSTEKTTVEPSSLSKIIHLLKFQYMPKKFRPLLLGQFLLFLRSEVELQIPDLIIMIELIDNYEGDVTGNDKRDGEQLFAYSVAEYKQNIDSDGEQQQLNKLDWREDVVPSSSPTVDDLLALLRRKVSERIAKVFIE</sequence>
<keyword evidence="12" id="KW-1185">Reference proteome</keyword>
<dbReference type="GO" id="GO:0006406">
    <property type="term" value="P:mRNA export from nucleus"/>
    <property type="evidence" value="ECO:0007669"/>
    <property type="project" value="TreeGrafter"/>
</dbReference>
<dbReference type="AlphaFoldDB" id="A5DZ64"/>
<evidence type="ECO:0000313" key="11">
    <source>
        <dbReference type="EMBL" id="EDK44472.1"/>
    </source>
</evidence>
<evidence type="ECO:0000256" key="3">
    <source>
        <dbReference type="ARBA" id="ARBA00022448"/>
    </source>
</evidence>
<reference evidence="11 12" key="1">
    <citation type="journal article" date="2009" name="Nature">
        <title>Evolution of pathogenicity and sexual reproduction in eight Candida genomes.</title>
        <authorList>
            <person name="Butler G."/>
            <person name="Rasmussen M.D."/>
            <person name="Lin M.F."/>
            <person name="Santos M.A."/>
            <person name="Sakthikumar S."/>
            <person name="Munro C.A."/>
            <person name="Rheinbay E."/>
            <person name="Grabherr M."/>
            <person name="Forche A."/>
            <person name="Reedy J.L."/>
            <person name="Agrafioti I."/>
            <person name="Arnaud M.B."/>
            <person name="Bates S."/>
            <person name="Brown A.J."/>
            <person name="Brunke S."/>
            <person name="Costanzo M.C."/>
            <person name="Fitzpatrick D.A."/>
            <person name="de Groot P.W."/>
            <person name="Harris D."/>
            <person name="Hoyer L.L."/>
            <person name="Hube B."/>
            <person name="Klis F.M."/>
            <person name="Kodira C."/>
            <person name="Lennard N."/>
            <person name="Logue M.E."/>
            <person name="Martin R."/>
            <person name="Neiman A.M."/>
            <person name="Nikolaou E."/>
            <person name="Quail M.A."/>
            <person name="Quinn J."/>
            <person name="Santos M.C."/>
            <person name="Schmitzberger F.F."/>
            <person name="Sherlock G."/>
            <person name="Shah P."/>
            <person name="Silverstein K.A."/>
            <person name="Skrzypek M.S."/>
            <person name="Soll D."/>
            <person name="Staggs R."/>
            <person name="Stansfield I."/>
            <person name="Stumpf M.P."/>
            <person name="Sudbery P.E."/>
            <person name="Srikantha T."/>
            <person name="Zeng Q."/>
            <person name="Berman J."/>
            <person name="Berriman M."/>
            <person name="Heitman J."/>
            <person name="Gow N.A."/>
            <person name="Lorenz M.C."/>
            <person name="Birren B.W."/>
            <person name="Kellis M."/>
            <person name="Cuomo C.A."/>
        </authorList>
    </citation>
    <scope>NUCLEOTIDE SEQUENCE [LARGE SCALE GENOMIC DNA]</scope>
    <source>
        <strain evidence="12">ATCC 11503 / BCRC 21390 / CBS 2605 / JCM 1781 / NBRC 1676 / NRRL YB-4239</strain>
    </source>
</reference>
<dbReference type="GO" id="GO:0017056">
    <property type="term" value="F:structural constituent of nuclear pore"/>
    <property type="evidence" value="ECO:0007669"/>
    <property type="project" value="TreeGrafter"/>
</dbReference>
<dbReference type="OMA" id="VKHYSWM"/>
<organism evidence="11 12">
    <name type="scientific">Lodderomyces elongisporus (strain ATCC 11503 / CBS 2605 / JCM 1781 / NBRC 1676 / NRRL YB-4239)</name>
    <name type="common">Yeast</name>
    <name type="synonym">Saccharomyces elongisporus</name>
    <dbReference type="NCBI Taxonomy" id="379508"/>
    <lineage>
        <taxon>Eukaryota</taxon>
        <taxon>Fungi</taxon>
        <taxon>Dikarya</taxon>
        <taxon>Ascomycota</taxon>
        <taxon>Saccharomycotina</taxon>
        <taxon>Pichiomycetes</taxon>
        <taxon>Debaryomycetaceae</taxon>
        <taxon>Candida/Lodderomyces clade</taxon>
        <taxon>Lodderomyces</taxon>
    </lineage>
</organism>
<evidence type="ECO:0000256" key="9">
    <source>
        <dbReference type="RuleBase" id="RU365073"/>
    </source>
</evidence>
<feature type="region of interest" description="Disordered" evidence="10">
    <location>
        <begin position="412"/>
        <end position="436"/>
    </location>
</feature>
<gene>
    <name evidence="11" type="ORF">LELG_02651</name>
</gene>
<keyword evidence="6 9" id="KW-0811">Translocation</keyword>
<dbReference type="VEuPathDB" id="FungiDB:LELG_02651"/>
<dbReference type="STRING" id="379508.A5DZ64"/>
<comment type="function">
    <text evidence="9">Functions as a component of the nuclear pore complex (NPC).</text>
</comment>
<dbReference type="HOGENOM" id="CLU_019986_0_0_1"/>
<evidence type="ECO:0000256" key="4">
    <source>
        <dbReference type="ARBA" id="ARBA00022816"/>
    </source>
</evidence>
<dbReference type="GO" id="GO:0045893">
    <property type="term" value="P:positive regulation of DNA-templated transcription"/>
    <property type="evidence" value="ECO:0007669"/>
    <property type="project" value="TreeGrafter"/>
</dbReference>
<evidence type="ECO:0000256" key="10">
    <source>
        <dbReference type="SAM" id="MobiDB-lite"/>
    </source>
</evidence>
<dbReference type="PANTHER" id="PTHR13373:SF21">
    <property type="entry name" value="NUCLEAR PORE COMPLEX PROTEIN NUP85"/>
    <property type="match status" value="1"/>
</dbReference>
<proteinExistence type="inferred from homology"/>
<dbReference type="EMBL" id="CH981526">
    <property type="protein sequence ID" value="EDK44472.1"/>
    <property type="molecule type" value="Genomic_DNA"/>
</dbReference>
<dbReference type="Proteomes" id="UP000001996">
    <property type="component" value="Unassembled WGS sequence"/>
</dbReference>
<evidence type="ECO:0000256" key="5">
    <source>
        <dbReference type="ARBA" id="ARBA00022927"/>
    </source>
</evidence>
<dbReference type="Pfam" id="PF07575">
    <property type="entry name" value="Nucleopor_Nup85"/>
    <property type="match status" value="1"/>
</dbReference>
<protein>
    <recommendedName>
        <fullName evidence="9">Nuclear pore complex protein Nup85</fullName>
    </recommendedName>
</protein>
<evidence type="ECO:0000256" key="8">
    <source>
        <dbReference type="ARBA" id="ARBA00023242"/>
    </source>
</evidence>
<comment type="similarity">
    <text evidence="2 9">Belongs to the nucleoporin Nup85 family.</text>
</comment>
<comment type="subcellular location">
    <subcellularLocation>
        <location evidence="1 9">Nucleus</location>
        <location evidence="1 9">Nuclear pore complex</location>
    </subcellularLocation>
</comment>
<name>A5DZ64_LODEL</name>
<keyword evidence="5 9" id="KW-0653">Protein transport</keyword>
<dbReference type="eggNOG" id="KOG2271">
    <property type="taxonomic scope" value="Eukaryota"/>
</dbReference>
<dbReference type="InterPro" id="IPR011502">
    <property type="entry name" value="Nucleoporin_Nup85"/>
</dbReference>
<keyword evidence="3 9" id="KW-0813">Transport</keyword>
<evidence type="ECO:0000256" key="1">
    <source>
        <dbReference type="ARBA" id="ARBA00004567"/>
    </source>
</evidence>
<evidence type="ECO:0000256" key="2">
    <source>
        <dbReference type="ARBA" id="ARBA00005573"/>
    </source>
</evidence>
<dbReference type="KEGG" id="lel:PVL30_003500"/>
<dbReference type="GO" id="GO:0031080">
    <property type="term" value="C:nuclear pore outer ring"/>
    <property type="evidence" value="ECO:0007669"/>
    <property type="project" value="TreeGrafter"/>
</dbReference>
<dbReference type="GeneID" id="5233128"/>
<dbReference type="InParanoid" id="A5DZ64"/>
<keyword evidence="4 9" id="KW-0509">mRNA transport</keyword>
<feature type="region of interest" description="Disordered" evidence="10">
    <location>
        <begin position="1"/>
        <end position="71"/>
    </location>
</feature>
<keyword evidence="9" id="KW-0472">Membrane</keyword>